<name>A0A1H8RW49_9EURY</name>
<dbReference type="Gene3D" id="1.10.10.60">
    <property type="entry name" value="Homeodomain-like"/>
    <property type="match status" value="1"/>
</dbReference>
<reference evidence="3" key="1">
    <citation type="submission" date="2016-10" db="EMBL/GenBank/DDBJ databases">
        <authorList>
            <person name="Varghese N."/>
            <person name="Submissions S."/>
        </authorList>
    </citation>
    <scope>NUCLEOTIDE SEQUENCE [LARGE SCALE GENOMIC DNA]</scope>
    <source>
        <strain evidence="3">IBRC-M 10043</strain>
    </source>
</reference>
<evidence type="ECO:0000313" key="3">
    <source>
        <dbReference type="Proteomes" id="UP000198775"/>
    </source>
</evidence>
<keyword evidence="3" id="KW-1185">Reference proteome</keyword>
<accession>A0A1H8RW49</accession>
<organism evidence="2 3">
    <name type="scientific">Halorientalis persicus</name>
    <dbReference type="NCBI Taxonomy" id="1367881"/>
    <lineage>
        <taxon>Archaea</taxon>
        <taxon>Methanobacteriati</taxon>
        <taxon>Methanobacteriota</taxon>
        <taxon>Stenosarchaea group</taxon>
        <taxon>Halobacteria</taxon>
        <taxon>Halobacteriales</taxon>
        <taxon>Haloarculaceae</taxon>
        <taxon>Halorientalis</taxon>
    </lineage>
</organism>
<dbReference type="OrthoDB" id="11472at2157"/>
<evidence type="ECO:0008006" key="4">
    <source>
        <dbReference type="Google" id="ProtNLM"/>
    </source>
</evidence>
<dbReference type="AlphaFoldDB" id="A0A1H8RW49"/>
<gene>
    <name evidence="2" type="ORF">SAMN05216388_101756</name>
</gene>
<feature type="compositionally biased region" description="Acidic residues" evidence="1">
    <location>
        <begin position="223"/>
        <end position="233"/>
    </location>
</feature>
<proteinExistence type="predicted"/>
<evidence type="ECO:0000313" key="2">
    <source>
        <dbReference type="EMBL" id="SEO70582.1"/>
    </source>
</evidence>
<evidence type="ECO:0000256" key="1">
    <source>
        <dbReference type="SAM" id="MobiDB-lite"/>
    </source>
</evidence>
<dbReference type="EMBL" id="FOCX01000017">
    <property type="protein sequence ID" value="SEO70582.1"/>
    <property type="molecule type" value="Genomic_DNA"/>
</dbReference>
<sequence length="321" mass="36558">MSNAPDGPLDDYDPDETVYATDPEDSGSVTFGSREEYDKPYKDKNWLYHQYHVLKKSMSEIADEVSITHGTIGYWMDKYDISRRDLPEAGAIAKGAGNKRYRDAGWLREQYVEREKNTPEIAEQCGVSSHTISDWLDRHGIETRSRAESQCGVVQYEELGDEEWLRTQYIDRKRDSADIAEEIGCASNSVRHALKRYDIPMRDRSEYLHLAKRQEVGTGEVEQPPEEAEDAGGDETTATQSGGNSYEGPSVGIDLSWSDSKTGETQWCPYTGEDWLRWQYHQLGNSIYEMADICGCSETTIRRWMDRFGIERTDGGPEPDT</sequence>
<feature type="region of interest" description="Disordered" evidence="1">
    <location>
        <begin position="212"/>
        <end position="253"/>
    </location>
</feature>
<protein>
    <recommendedName>
        <fullName evidence="4">Homeodomain-like domain-containing protein</fullName>
    </recommendedName>
</protein>
<feature type="region of interest" description="Disordered" evidence="1">
    <location>
        <begin position="1"/>
        <end position="34"/>
    </location>
</feature>
<dbReference type="RefSeq" id="WP_092662059.1">
    <property type="nucleotide sequence ID" value="NZ_FOCX01000017.1"/>
</dbReference>
<dbReference type="Proteomes" id="UP000198775">
    <property type="component" value="Unassembled WGS sequence"/>
</dbReference>